<dbReference type="AlphaFoldDB" id="A0A2P2NXR6"/>
<evidence type="ECO:0000313" key="1">
    <source>
        <dbReference type="EMBL" id="MBX47252.1"/>
    </source>
</evidence>
<name>A0A2P2NXR6_RHIMU</name>
<reference evidence="1" key="1">
    <citation type="submission" date="2018-02" db="EMBL/GenBank/DDBJ databases">
        <title>Rhizophora mucronata_Transcriptome.</title>
        <authorList>
            <person name="Meera S.P."/>
            <person name="Sreeshan A."/>
            <person name="Augustine A."/>
        </authorList>
    </citation>
    <scope>NUCLEOTIDE SEQUENCE</scope>
    <source>
        <tissue evidence="1">Leaf</tissue>
    </source>
</reference>
<proteinExistence type="predicted"/>
<accession>A0A2P2NXR6</accession>
<sequence>MMRSRSWKKIEEEGVYGEGQQVLEPSQKNVILCKKEK</sequence>
<organism evidence="1">
    <name type="scientific">Rhizophora mucronata</name>
    <name type="common">Asiatic mangrove</name>
    <dbReference type="NCBI Taxonomy" id="61149"/>
    <lineage>
        <taxon>Eukaryota</taxon>
        <taxon>Viridiplantae</taxon>
        <taxon>Streptophyta</taxon>
        <taxon>Embryophyta</taxon>
        <taxon>Tracheophyta</taxon>
        <taxon>Spermatophyta</taxon>
        <taxon>Magnoliopsida</taxon>
        <taxon>eudicotyledons</taxon>
        <taxon>Gunneridae</taxon>
        <taxon>Pentapetalae</taxon>
        <taxon>rosids</taxon>
        <taxon>fabids</taxon>
        <taxon>Malpighiales</taxon>
        <taxon>Rhizophoraceae</taxon>
        <taxon>Rhizophora</taxon>
    </lineage>
</organism>
<protein>
    <submittedName>
        <fullName evidence="1">Uncharacterized protein</fullName>
    </submittedName>
</protein>
<dbReference type="EMBL" id="GGEC01066768">
    <property type="protein sequence ID" value="MBX47252.1"/>
    <property type="molecule type" value="Transcribed_RNA"/>
</dbReference>